<feature type="region of interest" description="Disordered" evidence="1">
    <location>
        <begin position="465"/>
        <end position="487"/>
    </location>
</feature>
<evidence type="ECO:0000256" key="1">
    <source>
        <dbReference type="SAM" id="MobiDB-lite"/>
    </source>
</evidence>
<feature type="compositionally biased region" description="Polar residues" evidence="1">
    <location>
        <begin position="145"/>
        <end position="162"/>
    </location>
</feature>
<feature type="region of interest" description="Disordered" evidence="1">
    <location>
        <begin position="46"/>
        <end position="76"/>
    </location>
</feature>
<proteinExistence type="predicted"/>
<sequence length="639" mass="71884">MSDNPQICSSNTEGLILSSFEVLQDSLSQGNLRQMKLKNAYSTGIDDRLSSRSSQYKQSCLPDDSHPPHMSTHSCVTETNEGDEMFDVTDQFRADEAGDSLDNDTNNNSLDRDDEGDDEEEEDEEEDEVHNVVRQNDGQRLVSTAQDLTSSVETSQQETAPSNLRVHHHPKEAYTSHGSNLPAHNFINSSRALWHSGPTTPNNTARYSGDWHLPLNTSAGERRRTDVFSGSSSPDESRDRGCEEQHWKFVHGQTEEQHAHWVPDHGQGKVVVGPVSSNWVGGSKRERVQDQTHDLHAIHGHSSMDRSSHWNQHIRTAQADIHTWPKGSVYAPDSEMNNVRSLFTVQPSQSVLATPSASTSYTDIDPARTGSWNLNTHIPAAQSLGSLPRPLLAHEMTCRRASTSGIYQQTPSQSFTGFPGQARPDWSASALSPSPSGLTTELPSEHYKLGGVERGPVCKSSIISKRGKGRGIRGESTVEGHPPTTHRPALDQVRQQAHPYQIKDQKKVVRDVYPATSANVHTLKASHIVSWYIDYLIHENEHLTQISRAFSLPVNLFHSDDFYFMDSLKKKVHFPSLKFLSWMQQNLPSINVNAIDFHEGRPPVISTWNQDWFWQNKSRRDIIHDVFFYFQHRRVTCDN</sequence>
<evidence type="ECO:0000313" key="2">
    <source>
        <dbReference type="EMBL" id="KAK0056750.1"/>
    </source>
</evidence>
<reference evidence="2" key="1">
    <citation type="journal article" date="2023" name="PLoS Negl. Trop. Dis.">
        <title>A genome sequence for Biomphalaria pfeifferi, the major vector snail for the human-infecting parasite Schistosoma mansoni.</title>
        <authorList>
            <person name="Bu L."/>
            <person name="Lu L."/>
            <person name="Laidemitt M.R."/>
            <person name="Zhang S.M."/>
            <person name="Mutuku M."/>
            <person name="Mkoji G."/>
            <person name="Steinauer M."/>
            <person name="Loker E.S."/>
        </authorList>
    </citation>
    <scope>NUCLEOTIDE SEQUENCE</scope>
    <source>
        <strain evidence="2">KasaAsao</strain>
    </source>
</reference>
<dbReference type="EMBL" id="JASAOG010000059">
    <property type="protein sequence ID" value="KAK0056750.1"/>
    <property type="molecule type" value="Genomic_DNA"/>
</dbReference>
<accession>A0AAD8FA06</accession>
<feature type="compositionally biased region" description="Low complexity" evidence="1">
    <location>
        <begin position="427"/>
        <end position="440"/>
    </location>
</feature>
<gene>
    <name evidence="2" type="ORF">Bpfe_013688</name>
</gene>
<reference evidence="2" key="2">
    <citation type="submission" date="2023-04" db="EMBL/GenBank/DDBJ databases">
        <authorList>
            <person name="Bu L."/>
            <person name="Lu L."/>
            <person name="Laidemitt M.R."/>
            <person name="Zhang S.M."/>
            <person name="Mutuku M."/>
            <person name="Mkoji G."/>
            <person name="Steinauer M."/>
            <person name="Loker E.S."/>
        </authorList>
    </citation>
    <scope>NUCLEOTIDE SEQUENCE</scope>
    <source>
        <strain evidence="2">KasaAsao</strain>
        <tissue evidence="2">Whole Snail</tissue>
    </source>
</reference>
<dbReference type="AlphaFoldDB" id="A0AAD8FA06"/>
<feature type="region of interest" description="Disordered" evidence="1">
    <location>
        <begin position="145"/>
        <end position="167"/>
    </location>
</feature>
<name>A0AAD8FA06_BIOPF</name>
<protein>
    <submittedName>
        <fullName evidence="2">Uncharacterized protein</fullName>
    </submittedName>
</protein>
<feature type="region of interest" description="Disordered" evidence="1">
    <location>
        <begin position="409"/>
        <end position="440"/>
    </location>
</feature>
<dbReference type="Proteomes" id="UP001233172">
    <property type="component" value="Unassembled WGS sequence"/>
</dbReference>
<organism evidence="2 3">
    <name type="scientific">Biomphalaria pfeifferi</name>
    <name type="common">Bloodfluke planorb</name>
    <name type="synonym">Freshwater snail</name>
    <dbReference type="NCBI Taxonomy" id="112525"/>
    <lineage>
        <taxon>Eukaryota</taxon>
        <taxon>Metazoa</taxon>
        <taxon>Spiralia</taxon>
        <taxon>Lophotrochozoa</taxon>
        <taxon>Mollusca</taxon>
        <taxon>Gastropoda</taxon>
        <taxon>Heterobranchia</taxon>
        <taxon>Euthyneura</taxon>
        <taxon>Panpulmonata</taxon>
        <taxon>Hygrophila</taxon>
        <taxon>Lymnaeoidea</taxon>
        <taxon>Planorbidae</taxon>
        <taxon>Biomphalaria</taxon>
    </lineage>
</organism>
<feature type="compositionally biased region" description="Acidic residues" evidence="1">
    <location>
        <begin position="112"/>
        <end position="128"/>
    </location>
</feature>
<comment type="caution">
    <text evidence="2">The sequence shown here is derived from an EMBL/GenBank/DDBJ whole genome shotgun (WGS) entry which is preliminary data.</text>
</comment>
<evidence type="ECO:0000313" key="3">
    <source>
        <dbReference type="Proteomes" id="UP001233172"/>
    </source>
</evidence>
<keyword evidence="3" id="KW-1185">Reference proteome</keyword>
<feature type="region of interest" description="Disordered" evidence="1">
    <location>
        <begin position="95"/>
        <end position="130"/>
    </location>
</feature>